<dbReference type="InterPro" id="IPR004101">
    <property type="entry name" value="Mur_ligase_C"/>
</dbReference>
<evidence type="ECO:0000256" key="2">
    <source>
        <dbReference type="ARBA" id="ARBA00022618"/>
    </source>
</evidence>
<feature type="domain" description="Mur ligase N-terminal catalytic" evidence="9">
    <location>
        <begin position="20"/>
        <end position="118"/>
    </location>
</feature>
<dbReference type="Gene3D" id="3.40.50.720">
    <property type="entry name" value="NAD(P)-binding Rossmann-like Domain"/>
    <property type="match status" value="1"/>
</dbReference>
<dbReference type="InterPro" id="IPR013221">
    <property type="entry name" value="Mur_ligase_cen"/>
</dbReference>
<evidence type="ECO:0000256" key="6">
    <source>
        <dbReference type="ARBA" id="ARBA00022984"/>
    </source>
</evidence>
<keyword evidence="3" id="KW-0547">Nucleotide-binding</keyword>
<dbReference type="Gene3D" id="3.90.190.20">
    <property type="entry name" value="Mur ligase, C-terminal domain"/>
    <property type="match status" value="1"/>
</dbReference>
<keyword evidence="1 12" id="KW-0436">Ligase</keyword>
<dbReference type="InterPro" id="IPR036565">
    <property type="entry name" value="Mur-like_cat_sf"/>
</dbReference>
<evidence type="ECO:0000259" key="9">
    <source>
        <dbReference type="Pfam" id="PF01225"/>
    </source>
</evidence>
<feature type="domain" description="Mur ligase central" evidence="11">
    <location>
        <begin position="124"/>
        <end position="338"/>
    </location>
</feature>
<evidence type="ECO:0000256" key="5">
    <source>
        <dbReference type="ARBA" id="ARBA00022960"/>
    </source>
</evidence>
<organism evidence="12 13">
    <name type="scientific">Amygdalobacter indicium</name>
    <dbReference type="NCBI Taxonomy" id="3029272"/>
    <lineage>
        <taxon>Bacteria</taxon>
        <taxon>Bacillati</taxon>
        <taxon>Bacillota</taxon>
        <taxon>Clostridia</taxon>
        <taxon>Eubacteriales</taxon>
        <taxon>Oscillospiraceae</taxon>
        <taxon>Amygdalobacter</taxon>
    </lineage>
</organism>
<name>A0ABY8C771_9FIRM</name>
<gene>
    <name evidence="12" type="ORF">PYS61_04465</name>
</gene>
<keyword evidence="4" id="KW-0067">ATP-binding</keyword>
<dbReference type="SUPFAM" id="SSF53244">
    <property type="entry name" value="MurD-like peptide ligases, peptide-binding domain"/>
    <property type="match status" value="1"/>
</dbReference>
<keyword evidence="13" id="KW-1185">Reference proteome</keyword>
<keyword evidence="2" id="KW-0132">Cell division</keyword>
<feature type="domain" description="Mur ligase C-terminal" evidence="10">
    <location>
        <begin position="360"/>
        <end position="487"/>
    </location>
</feature>
<dbReference type="InterPro" id="IPR036615">
    <property type="entry name" value="Mur_ligase_C_dom_sf"/>
</dbReference>
<proteinExistence type="predicted"/>
<dbReference type="Pfam" id="PF08245">
    <property type="entry name" value="Mur_ligase_M"/>
    <property type="match status" value="1"/>
</dbReference>
<accession>A0ABY8C771</accession>
<dbReference type="RefSeq" id="WP_315570623.1">
    <property type="nucleotide sequence ID" value="NZ_CP118866.1"/>
</dbReference>
<dbReference type="SUPFAM" id="SSF51984">
    <property type="entry name" value="MurCD N-terminal domain"/>
    <property type="match status" value="1"/>
</dbReference>
<dbReference type="Gene3D" id="3.40.1190.10">
    <property type="entry name" value="Mur-like, catalytic domain"/>
    <property type="match status" value="1"/>
</dbReference>
<evidence type="ECO:0000256" key="7">
    <source>
        <dbReference type="ARBA" id="ARBA00023306"/>
    </source>
</evidence>
<keyword evidence="6" id="KW-0573">Peptidoglycan synthesis</keyword>
<keyword evidence="7" id="KW-0131">Cell cycle</keyword>
<evidence type="ECO:0000259" key="11">
    <source>
        <dbReference type="Pfam" id="PF08245"/>
    </source>
</evidence>
<evidence type="ECO:0000256" key="1">
    <source>
        <dbReference type="ARBA" id="ARBA00022598"/>
    </source>
</evidence>
<dbReference type="Proteomes" id="UP001220478">
    <property type="component" value="Chromosome"/>
</dbReference>
<keyword evidence="5" id="KW-0133">Cell shape</keyword>
<dbReference type="PANTHER" id="PTHR43445">
    <property type="entry name" value="UDP-N-ACETYLMURAMATE--L-ALANINE LIGASE-RELATED"/>
    <property type="match status" value="1"/>
</dbReference>
<dbReference type="Pfam" id="PF02875">
    <property type="entry name" value="Mur_ligase_C"/>
    <property type="match status" value="1"/>
</dbReference>
<sequence>METMHPHSLKDLPANARLFFVGIGGISMSGLAIMAHNLGYEVAGSDPHENDRTDRLSKELNITIHYSHHSMWIDDFGPDAAIYTAAIKRPNPELNRCEELGIPIIDRAEFLGWLTRYYNKVINVAGTHGKTTTTSMLSSMLIADNFDPSVHLGAEFSAFNGSTVRSGKPGELLISEACEYNSSLLNFRSSTAILLNIDNDHLDYFKTMDNLINCFARFIANIPADGQLIVLDRGKHIDKCLEAAARMRAEKANGHVNLYSFNIIDSDNYPEIKNTSEDELVRMWAEHKLPDYAAFNLTYNAGYPEFDFYKQGQFLTKVKLQVPGRHNVLNALAALAAADLYGANIETIVKALAEFHGADGRFEVKGTFRGATIVGDYAHHPTATKATIMAAAKLPYKHRYVVYQPLTYGRVKNLFPDYVDALKNAEHVLFMNIFSDREQSDFGVSSQMLVDAINAAGGHAELQPDYEQIKKRLAELCHPGDLVLFLGPEEVRAVGQRLADEKL</sequence>
<evidence type="ECO:0000256" key="3">
    <source>
        <dbReference type="ARBA" id="ARBA00022741"/>
    </source>
</evidence>
<dbReference type="PANTHER" id="PTHR43445:SF3">
    <property type="entry name" value="UDP-N-ACETYLMURAMATE--L-ALANINE LIGASE"/>
    <property type="match status" value="1"/>
</dbReference>
<evidence type="ECO:0000256" key="4">
    <source>
        <dbReference type="ARBA" id="ARBA00022840"/>
    </source>
</evidence>
<dbReference type="Pfam" id="PF01225">
    <property type="entry name" value="Mur_ligase"/>
    <property type="match status" value="1"/>
</dbReference>
<evidence type="ECO:0000259" key="10">
    <source>
        <dbReference type="Pfam" id="PF02875"/>
    </source>
</evidence>
<keyword evidence="8" id="KW-0961">Cell wall biogenesis/degradation</keyword>
<dbReference type="InterPro" id="IPR000713">
    <property type="entry name" value="Mur_ligase_N"/>
</dbReference>
<evidence type="ECO:0000256" key="8">
    <source>
        <dbReference type="ARBA" id="ARBA00023316"/>
    </source>
</evidence>
<protein>
    <submittedName>
        <fullName evidence="12">Mur ligase family protein</fullName>
    </submittedName>
</protein>
<dbReference type="InterPro" id="IPR050061">
    <property type="entry name" value="MurCDEF_pg_biosynth"/>
</dbReference>
<reference evidence="12 13" key="1">
    <citation type="submission" date="2023-02" db="EMBL/GenBank/DDBJ databases">
        <title>Novel Oscillospiraceae bacterial genomes.</title>
        <authorList>
            <person name="Srinivasan S."/>
            <person name="Austin M.N."/>
            <person name="Fiedler T.L."/>
            <person name="Strenk S.M."/>
            <person name="Agnew K.J."/>
            <person name="Nagana Gowda G.A."/>
            <person name="Raftery D."/>
            <person name="Beamer M.A."/>
            <person name="Achilles S.L."/>
            <person name="Wiesenfeld H.C."/>
            <person name="Fredricks D.N."/>
            <person name="Hillier S.L."/>
        </authorList>
    </citation>
    <scope>NUCLEOTIDE SEQUENCE [LARGE SCALE GENOMIC DNA]</scope>
    <source>
        <strain evidence="12 13">CHIC02 1186E3-8</strain>
    </source>
</reference>
<evidence type="ECO:0000313" key="12">
    <source>
        <dbReference type="EMBL" id="WEG35193.1"/>
    </source>
</evidence>
<evidence type="ECO:0000313" key="13">
    <source>
        <dbReference type="Proteomes" id="UP001220478"/>
    </source>
</evidence>
<dbReference type="GO" id="GO:0016874">
    <property type="term" value="F:ligase activity"/>
    <property type="evidence" value="ECO:0007669"/>
    <property type="project" value="UniProtKB-KW"/>
</dbReference>
<dbReference type="SUPFAM" id="SSF53623">
    <property type="entry name" value="MurD-like peptide ligases, catalytic domain"/>
    <property type="match status" value="1"/>
</dbReference>
<dbReference type="EMBL" id="CP118868">
    <property type="protein sequence ID" value="WEG35193.1"/>
    <property type="molecule type" value="Genomic_DNA"/>
</dbReference>